<dbReference type="Proteomes" id="UP000077266">
    <property type="component" value="Unassembled WGS sequence"/>
</dbReference>
<dbReference type="Gene3D" id="3.80.10.10">
    <property type="entry name" value="Ribonuclease Inhibitor"/>
    <property type="match status" value="1"/>
</dbReference>
<dbReference type="EMBL" id="KV425908">
    <property type="protein sequence ID" value="KZV99576.1"/>
    <property type="molecule type" value="Genomic_DNA"/>
</dbReference>
<keyword evidence="3" id="KW-1185">Reference proteome</keyword>
<feature type="domain" description="F-box" evidence="1">
    <location>
        <begin position="9"/>
        <end position="51"/>
    </location>
</feature>
<dbReference type="SUPFAM" id="SSF81383">
    <property type="entry name" value="F-box domain"/>
    <property type="match status" value="1"/>
</dbReference>
<organism evidence="2 3">
    <name type="scientific">Exidia glandulosa HHB12029</name>
    <dbReference type="NCBI Taxonomy" id="1314781"/>
    <lineage>
        <taxon>Eukaryota</taxon>
        <taxon>Fungi</taxon>
        <taxon>Dikarya</taxon>
        <taxon>Basidiomycota</taxon>
        <taxon>Agaricomycotina</taxon>
        <taxon>Agaricomycetes</taxon>
        <taxon>Auriculariales</taxon>
        <taxon>Exidiaceae</taxon>
        <taxon>Exidia</taxon>
    </lineage>
</organism>
<proteinExistence type="predicted"/>
<dbReference type="OrthoDB" id="2911049at2759"/>
<evidence type="ECO:0000313" key="3">
    <source>
        <dbReference type="Proteomes" id="UP000077266"/>
    </source>
</evidence>
<dbReference type="InterPro" id="IPR036047">
    <property type="entry name" value="F-box-like_dom_sf"/>
</dbReference>
<reference evidence="2 3" key="1">
    <citation type="journal article" date="2016" name="Mol. Biol. Evol.">
        <title>Comparative Genomics of Early-Diverging Mushroom-Forming Fungi Provides Insights into the Origins of Lignocellulose Decay Capabilities.</title>
        <authorList>
            <person name="Nagy L.G."/>
            <person name="Riley R."/>
            <person name="Tritt A."/>
            <person name="Adam C."/>
            <person name="Daum C."/>
            <person name="Floudas D."/>
            <person name="Sun H."/>
            <person name="Yadav J.S."/>
            <person name="Pangilinan J."/>
            <person name="Larsson K.H."/>
            <person name="Matsuura K."/>
            <person name="Barry K."/>
            <person name="Labutti K."/>
            <person name="Kuo R."/>
            <person name="Ohm R.A."/>
            <person name="Bhattacharya S.S."/>
            <person name="Shirouzu T."/>
            <person name="Yoshinaga Y."/>
            <person name="Martin F.M."/>
            <person name="Grigoriev I.V."/>
            <person name="Hibbett D.S."/>
        </authorList>
    </citation>
    <scope>NUCLEOTIDE SEQUENCE [LARGE SCALE GENOMIC DNA]</scope>
    <source>
        <strain evidence="2 3">HHB12029</strain>
    </source>
</reference>
<evidence type="ECO:0000313" key="2">
    <source>
        <dbReference type="EMBL" id="KZV99576.1"/>
    </source>
</evidence>
<dbReference type="PROSITE" id="PS50181">
    <property type="entry name" value="FBOX"/>
    <property type="match status" value="1"/>
</dbReference>
<sequence>MANTTPWCLPPELLCSIFLLLDDRDRFDASNVCRYWRNVSLSYPATLWSTIMTWSRVQGAFRAHLERARDAPELSVCIYSQALCRIVDSIRELSSHMPRVRHLAIVVTPSQPPWSTNAVTDALAYHDASSTAAEALCALSAPALETLILLGRNAEHISIQGGFFRGSAPNLRALHVYGSFRLTPEACHSIIGVVILVLSVQESRVLVTAECIAALPHLRHLHVTIVREPHGDIPAYTLPSFTSALHSLSLEGNARVPAFARQFSLRAVRSLCLDYQPGVFDDIARSYDMTSVNISIVDSKVMSFKWDIEMRMRDGASVLVTALPVEAIPAHILSSAKELTLFESCLLADQVFPPITSVERLIIVLGFTSEPIQRRAQVFEIARAPNFFSDYPCTQIFYCPSLSELVVEARLDLRKLIPMRGRILVRPKVSTTQLSFCLKTGFYCSNRSCSWPSTVVFRGVDLIKDEMQKELFNVVKVVEEDLAEHESGGATRYDATSYFPLWNETRRWIL</sequence>
<evidence type="ECO:0000259" key="1">
    <source>
        <dbReference type="PROSITE" id="PS50181"/>
    </source>
</evidence>
<dbReference type="InParanoid" id="A0A165MPN5"/>
<accession>A0A165MPN5</accession>
<gene>
    <name evidence="2" type="ORF">EXIGLDRAFT_762455</name>
</gene>
<dbReference type="AlphaFoldDB" id="A0A165MPN5"/>
<dbReference type="STRING" id="1314781.A0A165MPN5"/>
<dbReference type="SUPFAM" id="SSF52047">
    <property type="entry name" value="RNI-like"/>
    <property type="match status" value="1"/>
</dbReference>
<dbReference type="InterPro" id="IPR001810">
    <property type="entry name" value="F-box_dom"/>
</dbReference>
<dbReference type="Pfam" id="PF12937">
    <property type="entry name" value="F-box-like"/>
    <property type="match status" value="1"/>
</dbReference>
<protein>
    <recommendedName>
        <fullName evidence="1">F-box domain-containing protein</fullName>
    </recommendedName>
</protein>
<dbReference type="InterPro" id="IPR032675">
    <property type="entry name" value="LRR_dom_sf"/>
</dbReference>
<name>A0A165MPN5_EXIGL</name>